<evidence type="ECO:0000256" key="2">
    <source>
        <dbReference type="ARBA" id="ARBA00023125"/>
    </source>
</evidence>
<dbReference type="SUPFAM" id="SSF46689">
    <property type="entry name" value="Homeodomain-like"/>
    <property type="match status" value="1"/>
</dbReference>
<dbReference type="InterPro" id="IPR020449">
    <property type="entry name" value="Tscrpt_reg_AraC-type_HTH"/>
</dbReference>
<keyword evidence="3" id="KW-0804">Transcription</keyword>
<dbReference type="PANTHER" id="PTHR43280">
    <property type="entry name" value="ARAC-FAMILY TRANSCRIPTIONAL REGULATOR"/>
    <property type="match status" value="1"/>
</dbReference>
<dbReference type="Pfam" id="PF12833">
    <property type="entry name" value="HTH_18"/>
    <property type="match status" value="1"/>
</dbReference>
<evidence type="ECO:0000313" key="5">
    <source>
        <dbReference type="EMBL" id="GGG18656.1"/>
    </source>
</evidence>
<keyword evidence="2" id="KW-0238">DNA-binding</keyword>
<keyword evidence="1" id="KW-0805">Transcription regulation</keyword>
<dbReference type="SMART" id="SM00342">
    <property type="entry name" value="HTH_ARAC"/>
    <property type="match status" value="1"/>
</dbReference>
<protein>
    <submittedName>
        <fullName evidence="5">AraC family transcriptional regulator</fullName>
    </submittedName>
</protein>
<dbReference type="PROSITE" id="PS01124">
    <property type="entry name" value="HTH_ARAC_FAMILY_2"/>
    <property type="match status" value="1"/>
</dbReference>
<dbReference type="Gene3D" id="1.10.10.60">
    <property type="entry name" value="Homeodomain-like"/>
    <property type="match status" value="1"/>
</dbReference>
<evidence type="ECO:0000256" key="1">
    <source>
        <dbReference type="ARBA" id="ARBA00023015"/>
    </source>
</evidence>
<feature type="domain" description="HTH araC/xylS-type" evidence="4">
    <location>
        <begin position="142"/>
        <end position="240"/>
    </location>
</feature>
<dbReference type="PRINTS" id="PR00032">
    <property type="entry name" value="HTHARAC"/>
</dbReference>
<dbReference type="InterPro" id="IPR003313">
    <property type="entry name" value="AraC-bd"/>
</dbReference>
<dbReference type="Pfam" id="PF02311">
    <property type="entry name" value="AraC_binding"/>
    <property type="match status" value="1"/>
</dbReference>
<dbReference type="SUPFAM" id="SSF51215">
    <property type="entry name" value="Regulatory protein AraC"/>
    <property type="match status" value="1"/>
</dbReference>
<dbReference type="InterPro" id="IPR009057">
    <property type="entry name" value="Homeodomain-like_sf"/>
</dbReference>
<evidence type="ECO:0000313" key="6">
    <source>
        <dbReference type="Proteomes" id="UP000634043"/>
    </source>
</evidence>
<dbReference type="PANTHER" id="PTHR43280:SF32">
    <property type="entry name" value="TRANSCRIPTIONAL REGULATORY PROTEIN"/>
    <property type="match status" value="1"/>
</dbReference>
<dbReference type="Proteomes" id="UP000634043">
    <property type="component" value="Unassembled WGS sequence"/>
</dbReference>
<organism evidence="5 6">
    <name type="scientific">Pontibacter amylolyticus</name>
    <dbReference type="NCBI Taxonomy" id="1424080"/>
    <lineage>
        <taxon>Bacteria</taxon>
        <taxon>Pseudomonadati</taxon>
        <taxon>Bacteroidota</taxon>
        <taxon>Cytophagia</taxon>
        <taxon>Cytophagales</taxon>
        <taxon>Hymenobacteraceae</taxon>
        <taxon>Pontibacter</taxon>
    </lineage>
</organism>
<dbReference type="InterPro" id="IPR018060">
    <property type="entry name" value="HTH_AraC"/>
</dbReference>
<name>A0ABQ1W8N3_9BACT</name>
<evidence type="ECO:0000259" key="4">
    <source>
        <dbReference type="PROSITE" id="PS01124"/>
    </source>
</evidence>
<accession>A0ABQ1W8N3</accession>
<sequence length="242" mass="28040">MLFTKGEGTYEIDFVKCTVSPSQMYFMVPGQVHSWDLTGDNDGYIINFSSSFFHSFLLSPEYLKQFSFLAGIVDGSIITLPENLRQEITAVFESIIEEAQLKHRVNRDMIRVLLLRIFLTINKHLGSRPEQKVTGSKVILIRNFQNLVEQHFHRLRLPRDYATLLYITPNHLNALSKDILGKPAGEVIRERVLLEAKRRLIDFDLTISEVAFQLGFNDNSYFTKFFKKYGGITPEEFREKHS</sequence>
<reference evidence="6" key="1">
    <citation type="journal article" date="2019" name="Int. J. Syst. Evol. Microbiol.">
        <title>The Global Catalogue of Microorganisms (GCM) 10K type strain sequencing project: providing services to taxonomists for standard genome sequencing and annotation.</title>
        <authorList>
            <consortium name="The Broad Institute Genomics Platform"/>
            <consortium name="The Broad Institute Genome Sequencing Center for Infectious Disease"/>
            <person name="Wu L."/>
            <person name="Ma J."/>
        </authorList>
    </citation>
    <scope>NUCLEOTIDE SEQUENCE [LARGE SCALE GENOMIC DNA]</scope>
    <source>
        <strain evidence="6">CGMCC 1.12749</strain>
    </source>
</reference>
<proteinExistence type="predicted"/>
<dbReference type="InterPro" id="IPR037923">
    <property type="entry name" value="HTH-like"/>
</dbReference>
<comment type="caution">
    <text evidence="5">The sequence shown here is derived from an EMBL/GenBank/DDBJ whole genome shotgun (WGS) entry which is preliminary data.</text>
</comment>
<gene>
    <name evidence="5" type="ORF">GCM10011323_23510</name>
</gene>
<evidence type="ECO:0000256" key="3">
    <source>
        <dbReference type="ARBA" id="ARBA00023163"/>
    </source>
</evidence>
<keyword evidence="6" id="KW-1185">Reference proteome</keyword>
<dbReference type="EMBL" id="BMFP01000004">
    <property type="protein sequence ID" value="GGG18656.1"/>
    <property type="molecule type" value="Genomic_DNA"/>
</dbReference>